<dbReference type="OrthoDB" id="430340at2759"/>
<evidence type="ECO:0000313" key="5">
    <source>
        <dbReference type="Proteomes" id="UP000028837"/>
    </source>
</evidence>
<feature type="domain" description="SRCR" evidence="3">
    <location>
        <begin position="68"/>
        <end position="185"/>
    </location>
</feature>
<dbReference type="InterPro" id="IPR001190">
    <property type="entry name" value="SRCR"/>
</dbReference>
<evidence type="ECO:0000313" key="4">
    <source>
        <dbReference type="EMBL" id="KFG29772.1"/>
    </source>
</evidence>
<dbReference type="GO" id="GO:0016020">
    <property type="term" value="C:membrane"/>
    <property type="evidence" value="ECO:0007669"/>
    <property type="project" value="InterPro"/>
</dbReference>
<organism evidence="4 5">
    <name type="scientific">Toxoplasma gondii GAB2-2007-GAL-DOM2</name>
    <dbReference type="NCBI Taxonomy" id="1130820"/>
    <lineage>
        <taxon>Eukaryota</taxon>
        <taxon>Sar</taxon>
        <taxon>Alveolata</taxon>
        <taxon>Apicomplexa</taxon>
        <taxon>Conoidasida</taxon>
        <taxon>Coccidia</taxon>
        <taxon>Eucoccidiorida</taxon>
        <taxon>Eimeriorina</taxon>
        <taxon>Sarcocystidae</taxon>
        <taxon>Toxoplasma</taxon>
    </lineage>
</organism>
<dbReference type="Proteomes" id="UP000028837">
    <property type="component" value="Unassembled WGS sequence"/>
</dbReference>
<feature type="disulfide bond" evidence="1">
    <location>
        <begin position="202"/>
        <end position="212"/>
    </location>
</feature>
<dbReference type="PROSITE" id="PS50287">
    <property type="entry name" value="SRCR_2"/>
    <property type="match status" value="1"/>
</dbReference>
<reference evidence="4 5" key="1">
    <citation type="submission" date="2014-02" db="EMBL/GenBank/DDBJ databases">
        <authorList>
            <person name="Sibley D."/>
            <person name="Venepally P."/>
            <person name="Karamycheva S."/>
            <person name="Hadjithomas M."/>
            <person name="Khan A."/>
            <person name="Brunk B."/>
            <person name="Roos D."/>
            <person name="Caler E."/>
            <person name="Lorenzi H."/>
        </authorList>
    </citation>
    <scope>NUCLEOTIDE SEQUENCE [LARGE SCALE GENOMIC DNA]</scope>
    <source>
        <strain evidence="4 5">GAB2-2007-GAL-DOM2</strain>
    </source>
</reference>
<gene>
    <name evidence="4" type="ORF">TGDOM2_238210</name>
</gene>
<evidence type="ECO:0000259" key="3">
    <source>
        <dbReference type="PROSITE" id="PS50287"/>
    </source>
</evidence>
<proteinExistence type="predicted"/>
<feature type="disulfide bond" evidence="1">
    <location>
        <begin position="207"/>
        <end position="224"/>
    </location>
</feature>
<accession>A0A086JCA4</accession>
<dbReference type="EMBL" id="AHZU02001696">
    <property type="protein sequence ID" value="KFG29772.1"/>
    <property type="molecule type" value="Genomic_DNA"/>
</dbReference>
<comment type="caution">
    <text evidence="1">Lacks conserved residue(s) required for the propagation of feature annotation.</text>
</comment>
<keyword evidence="1" id="KW-1015">Disulfide bond</keyword>
<sequence>MKSSTGGPGHAAVFVFCCEKVRRPESAREASCIASARAPSATRPSPLAFCTLRTLRCLQYVVAAGAVLLLVTGFDSVSGAISLPPQSTWVCRISETNQRCADVYANTATGEKHGVCREGDCCSRTALSPSFDFGDVCKPKGSSDCRSYKDNYSFGKCDLAHFCGKCSTRSLCKLDSSENGGVYCQCPAPSEGNGLTCKGDPCASAPCANGTCSPRPDDPNDYQCDCYPGFSAVKNANGVVKSCVDVCATNVCGEGALACYSGDAGHICACKEDYVTVTVDGNDTCVMPDLCAVNPCGDSTAVESCVTVSSNEYRCTCKAGHVVKTDRRRSYCARE</sequence>
<protein>
    <submittedName>
        <fullName evidence="4">EGF family domain-containing protein</fullName>
    </submittedName>
</protein>
<name>A0A086JCA4_TOXGO</name>
<dbReference type="PROSITE" id="PS50026">
    <property type="entry name" value="EGF_3"/>
    <property type="match status" value="1"/>
</dbReference>
<evidence type="ECO:0000259" key="2">
    <source>
        <dbReference type="PROSITE" id="PS50026"/>
    </source>
</evidence>
<feature type="domain" description="EGF-like" evidence="2">
    <location>
        <begin position="198"/>
        <end position="237"/>
    </location>
</feature>
<dbReference type="InterPro" id="IPR000742">
    <property type="entry name" value="EGF"/>
</dbReference>
<dbReference type="Gene3D" id="2.90.20.10">
    <property type="entry name" value="Plasmodium vivax P25 domain"/>
    <property type="match status" value="1"/>
</dbReference>
<comment type="caution">
    <text evidence="4">The sequence shown here is derived from an EMBL/GenBank/DDBJ whole genome shotgun (WGS) entry which is preliminary data.</text>
</comment>
<keyword evidence="1" id="KW-0245">EGF-like domain</keyword>
<dbReference type="AlphaFoldDB" id="A0A086JCA4"/>
<evidence type="ECO:0000256" key="1">
    <source>
        <dbReference type="PROSITE-ProRule" id="PRU00076"/>
    </source>
</evidence>
<dbReference type="SMART" id="SM00181">
    <property type="entry name" value="EGF"/>
    <property type="match status" value="4"/>
</dbReference>
<dbReference type="VEuPathDB" id="ToxoDB:TGDOM2_238210"/>